<gene>
    <name evidence="8" type="primary">hxuB_1</name>
    <name evidence="8" type="ORF">NCTC13350_04174</name>
</gene>
<evidence type="ECO:0000256" key="3">
    <source>
        <dbReference type="ARBA" id="ARBA00023237"/>
    </source>
</evidence>
<evidence type="ECO:0000256" key="1">
    <source>
        <dbReference type="ARBA" id="ARBA00022452"/>
    </source>
</evidence>
<feature type="signal peptide" evidence="5">
    <location>
        <begin position="1"/>
        <end position="33"/>
    </location>
</feature>
<feature type="domain" description="Haemolysin activator HlyB C-terminal" evidence="6">
    <location>
        <begin position="214"/>
        <end position="540"/>
    </location>
</feature>
<dbReference type="Pfam" id="PF08479">
    <property type="entry name" value="POTRA_2"/>
    <property type="match status" value="1"/>
</dbReference>
<dbReference type="PROSITE" id="PS51257">
    <property type="entry name" value="PROKAR_LIPOPROTEIN"/>
    <property type="match status" value="1"/>
</dbReference>
<feature type="chain" id="PRO_5016715375" evidence="5">
    <location>
        <begin position="34"/>
        <end position="584"/>
    </location>
</feature>
<dbReference type="GO" id="GO:0008320">
    <property type="term" value="F:protein transmembrane transporter activity"/>
    <property type="evidence" value="ECO:0007669"/>
    <property type="project" value="TreeGrafter"/>
</dbReference>
<keyword evidence="1" id="KW-0472">Membrane</keyword>
<keyword evidence="3" id="KW-0998">Cell outer membrane</keyword>
<dbReference type="Gene3D" id="3.10.20.310">
    <property type="entry name" value="membrane protein fhac"/>
    <property type="match status" value="1"/>
</dbReference>
<proteinExistence type="predicted"/>
<evidence type="ECO:0000313" key="8">
    <source>
        <dbReference type="EMBL" id="SUC82681.1"/>
    </source>
</evidence>
<dbReference type="Proteomes" id="UP000255000">
    <property type="component" value="Unassembled WGS sequence"/>
</dbReference>
<evidence type="ECO:0000256" key="4">
    <source>
        <dbReference type="SAM" id="MobiDB-lite"/>
    </source>
</evidence>
<accession>A0A379HJS6</accession>
<evidence type="ECO:0000259" key="6">
    <source>
        <dbReference type="Pfam" id="PF03865"/>
    </source>
</evidence>
<organism evidence="8 9">
    <name type="scientific">Pannonibacter phragmitetus</name>
    <dbReference type="NCBI Taxonomy" id="121719"/>
    <lineage>
        <taxon>Bacteria</taxon>
        <taxon>Pseudomonadati</taxon>
        <taxon>Pseudomonadota</taxon>
        <taxon>Alphaproteobacteria</taxon>
        <taxon>Hyphomicrobiales</taxon>
        <taxon>Stappiaceae</taxon>
        <taxon>Pannonibacter</taxon>
    </lineage>
</organism>
<feature type="domain" description="Polypeptide-transport-associated ShlB-type" evidence="7">
    <location>
        <begin position="96"/>
        <end position="151"/>
    </location>
</feature>
<dbReference type="InterPro" id="IPR051544">
    <property type="entry name" value="TPS_OM_transporter"/>
</dbReference>
<dbReference type="InterPro" id="IPR013686">
    <property type="entry name" value="Polypept-transport_assoc_ShlB"/>
</dbReference>
<sequence>MKTMTKMMKPFPAALAGSVAGCLALALAGAAHAQTASQLTQPSYAPPVVRPAEGGVSLSGSTGADAPAGAEKLSVTPSGLIVDGGWPEFAGETAAIEATLKGQKVTGADLFAAARRLEEAYTRAGYVLVRVSLPPQTIRNGKPLRLVVTDGQIEAVDVSALPARVQGHVRTVIAPLAGKPRVTQAELERRLLLAGDTPGLILRSTLKAGTQPGTTVIVVDGRHDAISATVTMDNSTGKDLGGYTAGLGVDFNSLLGFGETAYLRANGYPGLDGGAFSDDPRNRQLIAGVTVPLGGTGAWANVEAVDSRTHPKSELPFTMLDRYQRFSARLGYSWIRSRSLNTSSVLAFDAGEETLKLDLGTARTDFAQDRLRVLRLTQTADAFLPWEGRLNGSITASFGLDGLGARQGTSALPMTRLGAKPDFRKLDVTAGYTQPLFSNRVYLSLAAKAQTSFGEALVSSEQFGLGGADWVSAYRGGQFQGDSGAAFRSEVSLPVALPSFAMLPDLGSAVMPYLFAAGGFVKLEKPSAVEKEYLSAGAFGAGLRVALSQKATPHSGSLSLEYARGGARQQKPEDRINFRLALKY</sequence>
<protein>
    <submittedName>
        <fullName evidence="8">Heme/hemopexin transporter protein huxB</fullName>
    </submittedName>
</protein>
<keyword evidence="2" id="KW-0812">Transmembrane</keyword>
<dbReference type="GO" id="GO:0098046">
    <property type="term" value="C:type V protein secretion system complex"/>
    <property type="evidence" value="ECO:0007669"/>
    <property type="project" value="TreeGrafter"/>
</dbReference>
<dbReference type="GO" id="GO:0046819">
    <property type="term" value="P:protein secretion by the type V secretion system"/>
    <property type="evidence" value="ECO:0007669"/>
    <property type="project" value="TreeGrafter"/>
</dbReference>
<keyword evidence="1" id="KW-1134">Transmembrane beta strand</keyword>
<dbReference type="AlphaFoldDB" id="A0A379HJS6"/>
<keyword evidence="5" id="KW-0732">Signal</keyword>
<name>A0A379HJS6_9HYPH</name>
<evidence type="ECO:0000256" key="2">
    <source>
        <dbReference type="ARBA" id="ARBA00022692"/>
    </source>
</evidence>
<dbReference type="InterPro" id="IPR005565">
    <property type="entry name" value="Hemolysn_activator_HlyB_C"/>
</dbReference>
<feature type="region of interest" description="Disordered" evidence="4">
    <location>
        <begin position="39"/>
        <end position="69"/>
    </location>
</feature>
<reference evidence="8 9" key="1">
    <citation type="submission" date="2018-06" db="EMBL/GenBank/DDBJ databases">
        <authorList>
            <consortium name="Pathogen Informatics"/>
            <person name="Doyle S."/>
        </authorList>
    </citation>
    <scope>NUCLEOTIDE SEQUENCE [LARGE SCALE GENOMIC DNA]</scope>
    <source>
        <strain evidence="8 9">NCTC13350</strain>
    </source>
</reference>
<evidence type="ECO:0000256" key="5">
    <source>
        <dbReference type="SAM" id="SignalP"/>
    </source>
</evidence>
<dbReference type="Gene3D" id="2.40.160.50">
    <property type="entry name" value="membrane protein fhac: a member of the omp85/tpsb transporter family"/>
    <property type="match status" value="1"/>
</dbReference>
<evidence type="ECO:0000259" key="7">
    <source>
        <dbReference type="Pfam" id="PF08479"/>
    </source>
</evidence>
<dbReference type="EMBL" id="UGSK01000002">
    <property type="protein sequence ID" value="SUC82681.1"/>
    <property type="molecule type" value="Genomic_DNA"/>
</dbReference>
<dbReference type="PANTHER" id="PTHR34597:SF6">
    <property type="entry name" value="BLR6126 PROTEIN"/>
    <property type="match status" value="1"/>
</dbReference>
<dbReference type="PANTHER" id="PTHR34597">
    <property type="entry name" value="SLR1661 PROTEIN"/>
    <property type="match status" value="1"/>
</dbReference>
<evidence type="ECO:0000313" key="9">
    <source>
        <dbReference type="Proteomes" id="UP000255000"/>
    </source>
</evidence>
<dbReference type="Pfam" id="PF03865">
    <property type="entry name" value="ShlB"/>
    <property type="match status" value="1"/>
</dbReference>